<accession>A0A6L3Y830</accession>
<comment type="caution">
    <text evidence="1">The sequence shown here is derived from an EMBL/GenBank/DDBJ whole genome shotgun (WGS) entry which is preliminary data.</text>
</comment>
<evidence type="ECO:0000313" key="1">
    <source>
        <dbReference type="EMBL" id="KAB2680071.1"/>
    </source>
</evidence>
<organism evidence="1 2">
    <name type="scientific">Brucella tritici</name>
    <dbReference type="NCBI Taxonomy" id="94626"/>
    <lineage>
        <taxon>Bacteria</taxon>
        <taxon>Pseudomonadati</taxon>
        <taxon>Pseudomonadota</taxon>
        <taxon>Alphaproteobacteria</taxon>
        <taxon>Hyphomicrobiales</taxon>
        <taxon>Brucellaceae</taxon>
        <taxon>Brucella/Ochrobactrum group</taxon>
        <taxon>Brucella</taxon>
    </lineage>
</organism>
<dbReference type="AlphaFoldDB" id="A0A6L3Y830"/>
<protein>
    <recommendedName>
        <fullName evidence="3">XRE family transcriptional regulator</fullName>
    </recommendedName>
</protein>
<reference evidence="1 2" key="1">
    <citation type="submission" date="2019-09" db="EMBL/GenBank/DDBJ databases">
        <title>Taxonomic organization of the family Brucellaceae based on a phylogenomic approach.</title>
        <authorList>
            <person name="Leclercq S."/>
            <person name="Cloeckaert A."/>
            <person name="Zygmunt M.S."/>
        </authorList>
    </citation>
    <scope>NUCLEOTIDE SEQUENCE [LARGE SCALE GENOMIC DNA]</scope>
    <source>
        <strain evidence="1 2">WS1830</strain>
    </source>
</reference>
<dbReference type="Proteomes" id="UP000481643">
    <property type="component" value="Unassembled WGS sequence"/>
</dbReference>
<name>A0A6L3Y830_9HYPH</name>
<dbReference type="EMBL" id="WBVX01000029">
    <property type="protein sequence ID" value="KAB2680071.1"/>
    <property type="molecule type" value="Genomic_DNA"/>
</dbReference>
<proteinExistence type="predicted"/>
<gene>
    <name evidence="1" type="ORF">F9L08_21985</name>
</gene>
<dbReference type="RefSeq" id="WP_151652991.1">
    <property type="nucleotide sequence ID" value="NZ_WBVX01000029.1"/>
</dbReference>
<sequence length="63" mass="7176">MHPRKTEFNKLRDQLDITLPEIAILIGKSWSATRKYAAGADVRLPPDEVLATMRKAVAQMQKR</sequence>
<evidence type="ECO:0000313" key="2">
    <source>
        <dbReference type="Proteomes" id="UP000481643"/>
    </source>
</evidence>
<evidence type="ECO:0008006" key="3">
    <source>
        <dbReference type="Google" id="ProtNLM"/>
    </source>
</evidence>